<evidence type="ECO:0000256" key="1">
    <source>
        <dbReference type="SAM" id="MobiDB-lite"/>
    </source>
</evidence>
<proteinExistence type="predicted"/>
<feature type="region of interest" description="Disordered" evidence="1">
    <location>
        <begin position="413"/>
        <end position="435"/>
    </location>
</feature>
<accession>A0A0G4HSU0</accession>
<reference evidence="2" key="1">
    <citation type="submission" date="2014-11" db="EMBL/GenBank/DDBJ databases">
        <authorList>
            <person name="Otto D Thomas"/>
            <person name="Naeem Raeece"/>
        </authorList>
    </citation>
    <scope>NUCLEOTIDE SEQUENCE</scope>
</reference>
<feature type="region of interest" description="Disordered" evidence="1">
    <location>
        <begin position="447"/>
        <end position="471"/>
    </location>
</feature>
<feature type="compositionally biased region" description="Basic and acidic residues" evidence="1">
    <location>
        <begin position="609"/>
        <end position="639"/>
    </location>
</feature>
<feature type="compositionally biased region" description="Polar residues" evidence="1">
    <location>
        <begin position="693"/>
        <end position="711"/>
    </location>
</feature>
<name>A0A0G4HSU0_9ALVE</name>
<feature type="compositionally biased region" description="Polar residues" evidence="1">
    <location>
        <begin position="254"/>
        <end position="269"/>
    </location>
</feature>
<feature type="region of interest" description="Disordered" evidence="1">
    <location>
        <begin position="1"/>
        <end position="21"/>
    </location>
</feature>
<feature type="compositionally biased region" description="Polar residues" evidence="1">
    <location>
        <begin position="7"/>
        <end position="21"/>
    </location>
</feature>
<dbReference type="EMBL" id="CDMZ01003740">
    <property type="protein sequence ID" value="CEM47412.1"/>
    <property type="molecule type" value="Genomic_DNA"/>
</dbReference>
<organism evidence="2">
    <name type="scientific">Chromera velia CCMP2878</name>
    <dbReference type="NCBI Taxonomy" id="1169474"/>
    <lineage>
        <taxon>Eukaryota</taxon>
        <taxon>Sar</taxon>
        <taxon>Alveolata</taxon>
        <taxon>Colpodellida</taxon>
        <taxon>Chromeraceae</taxon>
        <taxon>Chromera</taxon>
    </lineage>
</organism>
<feature type="compositionally biased region" description="Basic and acidic residues" evidence="1">
    <location>
        <begin position="447"/>
        <end position="463"/>
    </location>
</feature>
<feature type="region of interest" description="Disordered" evidence="1">
    <location>
        <begin position="684"/>
        <end position="711"/>
    </location>
</feature>
<feature type="region of interest" description="Disordered" evidence="1">
    <location>
        <begin position="254"/>
        <end position="276"/>
    </location>
</feature>
<feature type="region of interest" description="Disordered" evidence="1">
    <location>
        <begin position="604"/>
        <end position="656"/>
    </location>
</feature>
<dbReference type="AlphaFoldDB" id="A0A0G4HSU0"/>
<evidence type="ECO:0000313" key="2">
    <source>
        <dbReference type="EMBL" id="CEM47412.1"/>
    </source>
</evidence>
<protein>
    <submittedName>
        <fullName evidence="2">Uncharacterized protein</fullName>
    </submittedName>
</protein>
<sequence length="725" mass="79018">MRGGSFASPQRSQNAVAKTTDSPVAALHFTGLPRIGRNVHSEGADGCAEESHFVDLGARAKEGTSRSVTSPLVGELHQLEDSLCSLAADLAAAQSRRSPHRGTTTALTHPDRVGERLELVRETAHHLGCEAAAVEAATEAERRARKGILRDSFTAAEHKGLNTSAVTAALGFSFLQEEAESEHHVEASRDPAESACRSGVDRRISVEAPATPAAVSREEALGTSDAVIRLLQTLCGRTGPLRTLLYTILEQQQTAGQPDSRLQPTSDLSPTKLGPAVRSQTVGVPQLFRIDSVAAVPLATSNIETSPVRPRGAHTQMFRMDSANLTGSPGQGWGCESEGRPSWLSVAGRVDDEVTLGGDDQRLVLVWLLRQLTDTEAEVRRREEEGVGVLTPSEVTQCVNCLAEVLKLKDLPLLPSPRQPHPGEESAGQGFEASPLRMDSGQIETREDCKHPQTTTIEEHTHAPQDTQGPRIIKDLPLYAEGLCPPSLLDGGAPPLSRTLRSLASLPDATPLTASGFDATSGPLFRLPPTTKALLKRNSPPKREKRHRVEHLRRLFNGSCEEVPPLVRAELRLSVSRAAWLSQAMRTRHPAVSPERADRDAGFRPFICSRDEDGQGRCESRHRTERGRGRGVQRRERGWRPTRRRVPGDEPQSRLISSRAPLFSPEDRVRRWRLVRDYTAEGVGDSRMLPDSETAQPQQLGLSQANRGQSVCSRRGKAAKCKRLT</sequence>
<gene>
    <name evidence="2" type="ORF">Cvel_8329</name>
</gene>
<dbReference type="VEuPathDB" id="CryptoDB:Cvel_8329"/>